<dbReference type="EMBL" id="CP126969">
    <property type="protein sequence ID" value="WIM68540.1"/>
    <property type="molecule type" value="Genomic_DNA"/>
</dbReference>
<evidence type="ECO:0000313" key="2">
    <source>
        <dbReference type="EMBL" id="WIM68540.1"/>
    </source>
</evidence>
<reference evidence="2 3" key="1">
    <citation type="submission" date="2023-05" db="EMBL/GenBank/DDBJ databases">
        <title>Corynebacterium suedekumii sp. nov. and Corynebacterium breve sp. nov. isolated from raw cow's milk.</title>
        <authorList>
            <person name="Baer M.K."/>
            <person name="Mehl L."/>
            <person name="Hellmuth R."/>
            <person name="Marke G."/>
            <person name="Lipski A."/>
        </authorList>
    </citation>
    <scope>NUCLEOTIDE SEQUENCE [LARGE SCALE GENOMIC DNA]</scope>
    <source>
        <strain evidence="2 3">R4</strain>
    </source>
</reference>
<evidence type="ECO:0000313" key="3">
    <source>
        <dbReference type="Proteomes" id="UP001225598"/>
    </source>
</evidence>
<accession>A0ABY8VLV9</accession>
<keyword evidence="3" id="KW-1185">Reference proteome</keyword>
<name>A0ABY8VLV9_9CORY</name>
<feature type="region of interest" description="Disordered" evidence="1">
    <location>
        <begin position="19"/>
        <end position="49"/>
    </location>
</feature>
<proteinExistence type="predicted"/>
<gene>
    <name evidence="2" type="ORF">QP027_03865</name>
</gene>
<protein>
    <submittedName>
        <fullName evidence="2">Uncharacterized protein</fullName>
    </submittedName>
</protein>
<evidence type="ECO:0000256" key="1">
    <source>
        <dbReference type="SAM" id="MobiDB-lite"/>
    </source>
</evidence>
<organism evidence="2 3">
    <name type="scientific">Corynebacterium breve</name>
    <dbReference type="NCBI Taxonomy" id="3049799"/>
    <lineage>
        <taxon>Bacteria</taxon>
        <taxon>Bacillati</taxon>
        <taxon>Actinomycetota</taxon>
        <taxon>Actinomycetes</taxon>
        <taxon>Mycobacteriales</taxon>
        <taxon>Corynebacteriaceae</taxon>
        <taxon>Corynebacterium</taxon>
    </lineage>
</organism>
<dbReference type="RefSeq" id="WP_284826137.1">
    <property type="nucleotide sequence ID" value="NZ_CP126969.1"/>
</dbReference>
<feature type="compositionally biased region" description="Basic and acidic residues" evidence="1">
    <location>
        <begin position="32"/>
        <end position="49"/>
    </location>
</feature>
<sequence>MDTNNFSFTGLVAASGAAEAGACGPDGCALEAQDKPDNTPDEHAEEANT</sequence>
<dbReference type="Proteomes" id="UP001225598">
    <property type="component" value="Chromosome"/>
</dbReference>